<keyword evidence="2" id="KW-1185">Reference proteome</keyword>
<dbReference type="eggNOG" id="COG1633">
    <property type="taxonomic scope" value="Bacteria"/>
</dbReference>
<dbReference type="InterPro" id="IPR012348">
    <property type="entry name" value="RNR-like"/>
</dbReference>
<gene>
    <name evidence="1" type="ORF">CfE428DRAFT_2015</name>
</gene>
<dbReference type="STRING" id="497964.CfE428DRAFT_2015"/>
<dbReference type="CDD" id="cd00657">
    <property type="entry name" value="Ferritin_like"/>
    <property type="match status" value="1"/>
</dbReference>
<dbReference type="EMBL" id="ABVL01000004">
    <property type="protein sequence ID" value="EDY20818.1"/>
    <property type="molecule type" value="Genomic_DNA"/>
</dbReference>
<dbReference type="AlphaFoldDB" id="B4CZC7"/>
<dbReference type="InParanoid" id="B4CZC7"/>
<organism evidence="1 2">
    <name type="scientific">Chthoniobacter flavus Ellin428</name>
    <dbReference type="NCBI Taxonomy" id="497964"/>
    <lineage>
        <taxon>Bacteria</taxon>
        <taxon>Pseudomonadati</taxon>
        <taxon>Verrucomicrobiota</taxon>
        <taxon>Spartobacteria</taxon>
        <taxon>Chthoniobacterales</taxon>
        <taxon>Chthoniobacteraceae</taxon>
        <taxon>Chthoniobacter</taxon>
    </lineage>
</organism>
<evidence type="ECO:0000313" key="2">
    <source>
        <dbReference type="Proteomes" id="UP000005824"/>
    </source>
</evidence>
<dbReference type="InterPro" id="IPR025859">
    <property type="entry name" value="AurF/CmlI"/>
</dbReference>
<proteinExistence type="predicted"/>
<dbReference type="Proteomes" id="UP000005824">
    <property type="component" value="Unassembled WGS sequence"/>
</dbReference>
<dbReference type="SUPFAM" id="SSF47240">
    <property type="entry name" value="Ferritin-like"/>
    <property type="match status" value="1"/>
</dbReference>
<dbReference type="Gene3D" id="1.10.620.20">
    <property type="entry name" value="Ribonucleotide Reductase, subunit A"/>
    <property type="match status" value="1"/>
</dbReference>
<reference evidence="1 2" key="1">
    <citation type="journal article" date="2011" name="J. Bacteriol.">
        <title>Genome sequence of Chthoniobacter flavus Ellin428, an aerobic heterotrophic soil bacterium.</title>
        <authorList>
            <person name="Kant R."/>
            <person name="van Passel M.W."/>
            <person name="Palva A."/>
            <person name="Lucas S."/>
            <person name="Lapidus A."/>
            <person name="Glavina Del Rio T."/>
            <person name="Dalin E."/>
            <person name="Tice H."/>
            <person name="Bruce D."/>
            <person name="Goodwin L."/>
            <person name="Pitluck S."/>
            <person name="Larimer F.W."/>
            <person name="Land M.L."/>
            <person name="Hauser L."/>
            <person name="Sangwan P."/>
            <person name="de Vos W.M."/>
            <person name="Janssen P.H."/>
            <person name="Smidt H."/>
        </authorList>
    </citation>
    <scope>NUCLEOTIDE SEQUENCE [LARGE SCALE GENOMIC DNA]</scope>
    <source>
        <strain evidence="1 2">Ellin428</strain>
    </source>
</reference>
<name>B4CZC7_9BACT</name>
<evidence type="ECO:0000313" key="1">
    <source>
        <dbReference type="EMBL" id="EDY20818.1"/>
    </source>
</evidence>
<sequence length="246" mass="28534">MNSTTWLHYYQQNRLNRPEPQWDLPLNEHPAIVAELARSLSHFQLGESGEGTHLLREARRTHADDPAYQEALVLFIAEEQEHARLLQKLVERYRGRLVSRHWTHTLFRLFRRALGMGFELQVLVIAELIGTAYYRLLENRSNDPVLREVCELVLRDEAKHIAFHAERFGASQTTWLPVERALWLAQFQALFLAALQVAWTDHHRTLRTLRIGRGEFQREARHECVQFLASFAGVITSRGSVPSPVA</sequence>
<accession>B4CZC7</accession>
<dbReference type="GO" id="GO:0016491">
    <property type="term" value="F:oxidoreductase activity"/>
    <property type="evidence" value="ECO:0007669"/>
    <property type="project" value="InterPro"/>
</dbReference>
<evidence type="ECO:0008006" key="3">
    <source>
        <dbReference type="Google" id="ProtNLM"/>
    </source>
</evidence>
<dbReference type="InterPro" id="IPR009078">
    <property type="entry name" value="Ferritin-like_SF"/>
</dbReference>
<dbReference type="RefSeq" id="WP_006979340.1">
    <property type="nucleotide sequence ID" value="NZ_ABVL01000004.1"/>
</dbReference>
<protein>
    <recommendedName>
        <fullName evidence="3">Ferritin-like domain-containing protein</fullName>
    </recommendedName>
</protein>
<comment type="caution">
    <text evidence="1">The sequence shown here is derived from an EMBL/GenBank/DDBJ whole genome shotgun (WGS) entry which is preliminary data.</text>
</comment>
<dbReference type="Pfam" id="PF11583">
    <property type="entry name" value="AurF"/>
    <property type="match status" value="1"/>
</dbReference>